<dbReference type="InterPro" id="IPR019888">
    <property type="entry name" value="Tscrpt_reg_AsnC-like"/>
</dbReference>
<dbReference type="InterPro" id="IPR036390">
    <property type="entry name" value="WH_DNA-bd_sf"/>
</dbReference>
<feature type="domain" description="HTH asnC-type" evidence="4">
    <location>
        <begin position="3"/>
        <end position="64"/>
    </location>
</feature>
<dbReference type="CDD" id="cd00090">
    <property type="entry name" value="HTH_ARSR"/>
    <property type="match status" value="1"/>
</dbReference>
<dbReference type="InterPro" id="IPR011008">
    <property type="entry name" value="Dimeric_a/b-barrel"/>
</dbReference>
<dbReference type="SUPFAM" id="SSF54909">
    <property type="entry name" value="Dimeric alpha+beta barrel"/>
    <property type="match status" value="1"/>
</dbReference>
<dbReference type="GO" id="GO:0043200">
    <property type="term" value="P:response to amino acid"/>
    <property type="evidence" value="ECO:0007669"/>
    <property type="project" value="TreeGrafter"/>
</dbReference>
<reference evidence="5 6" key="1">
    <citation type="submission" date="2019-01" db="EMBL/GenBank/DDBJ databases">
        <authorList>
            <person name="Deng T."/>
        </authorList>
    </citation>
    <scope>NUCLEOTIDE SEQUENCE [LARGE SCALE GENOMIC DNA]</scope>
    <source>
        <strain evidence="5 6">F8825</strain>
    </source>
</reference>
<dbReference type="OrthoDB" id="9812082at2"/>
<dbReference type="PANTHER" id="PTHR30154">
    <property type="entry name" value="LEUCINE-RESPONSIVE REGULATORY PROTEIN"/>
    <property type="match status" value="1"/>
</dbReference>
<dbReference type="InterPro" id="IPR011991">
    <property type="entry name" value="ArsR-like_HTH"/>
</dbReference>
<sequence length="154" mass="17625">MLIDRHDRQILDALQKDGSLTNAQLSELINLSPSQCSRRRTALEEAGLVAGYHARLDAAKLGVKVRVIVRVNLRMHDRDTDKNFSRWLERQPEVQSAFSVSGDADYVLDVRVRDLERFSDFVHDRLLIQPQVAQVRSDFVLRTLKDSEVLELGD</sequence>
<dbReference type="Gene3D" id="3.30.70.920">
    <property type="match status" value="1"/>
</dbReference>
<dbReference type="PANTHER" id="PTHR30154:SF46">
    <property type="entry name" value="TRANSCRIPTIONAL REGULATORY PROTEIN"/>
    <property type="match status" value="1"/>
</dbReference>
<dbReference type="EMBL" id="SDVB01000191">
    <property type="protein sequence ID" value="RYC15584.1"/>
    <property type="molecule type" value="Genomic_DNA"/>
</dbReference>
<evidence type="ECO:0000256" key="1">
    <source>
        <dbReference type="ARBA" id="ARBA00023015"/>
    </source>
</evidence>
<evidence type="ECO:0000259" key="4">
    <source>
        <dbReference type="PROSITE" id="PS50956"/>
    </source>
</evidence>
<keyword evidence="6" id="KW-1185">Reference proteome</keyword>
<comment type="caution">
    <text evidence="5">The sequence shown here is derived from an EMBL/GenBank/DDBJ whole genome shotgun (WGS) entry which is preliminary data.</text>
</comment>
<evidence type="ECO:0000256" key="2">
    <source>
        <dbReference type="ARBA" id="ARBA00023125"/>
    </source>
</evidence>
<dbReference type="GO" id="GO:0006355">
    <property type="term" value="P:regulation of DNA-templated transcription"/>
    <property type="evidence" value="ECO:0007669"/>
    <property type="project" value="UniProtKB-ARBA"/>
</dbReference>
<dbReference type="SUPFAM" id="SSF46785">
    <property type="entry name" value="Winged helix' DNA-binding domain"/>
    <property type="match status" value="1"/>
</dbReference>
<dbReference type="InterPro" id="IPR000485">
    <property type="entry name" value="AsnC-type_HTH_dom"/>
</dbReference>
<dbReference type="PRINTS" id="PR00033">
    <property type="entry name" value="HTHASNC"/>
</dbReference>
<gene>
    <name evidence="5" type="ORF">EUU22_08140</name>
</gene>
<evidence type="ECO:0000313" key="6">
    <source>
        <dbReference type="Proteomes" id="UP000291088"/>
    </source>
</evidence>
<protein>
    <submittedName>
        <fullName evidence="5">Lrp/AsnC family transcriptional regulator</fullName>
    </submittedName>
</protein>
<keyword evidence="2" id="KW-0238">DNA-binding</keyword>
<dbReference type="GO" id="GO:0005829">
    <property type="term" value="C:cytosol"/>
    <property type="evidence" value="ECO:0007669"/>
    <property type="project" value="TreeGrafter"/>
</dbReference>
<organism evidence="5 6">
    <name type="scientific">Ciceribacter ferrooxidans</name>
    <dbReference type="NCBI Taxonomy" id="2509717"/>
    <lineage>
        <taxon>Bacteria</taxon>
        <taxon>Pseudomonadati</taxon>
        <taxon>Pseudomonadota</taxon>
        <taxon>Alphaproteobacteria</taxon>
        <taxon>Hyphomicrobiales</taxon>
        <taxon>Rhizobiaceae</taxon>
        <taxon>Ciceribacter</taxon>
    </lineage>
</organism>
<dbReference type="RefSeq" id="WP_129331525.1">
    <property type="nucleotide sequence ID" value="NZ_SDVB01000191.1"/>
</dbReference>
<dbReference type="InterPro" id="IPR019887">
    <property type="entry name" value="Tscrpt_reg_AsnC/Lrp_C"/>
</dbReference>
<dbReference type="GO" id="GO:0043565">
    <property type="term" value="F:sequence-specific DNA binding"/>
    <property type="evidence" value="ECO:0007669"/>
    <property type="project" value="InterPro"/>
</dbReference>
<keyword evidence="1" id="KW-0805">Transcription regulation</keyword>
<dbReference type="Pfam" id="PF13412">
    <property type="entry name" value="HTH_24"/>
    <property type="match status" value="1"/>
</dbReference>
<evidence type="ECO:0000256" key="3">
    <source>
        <dbReference type="ARBA" id="ARBA00023163"/>
    </source>
</evidence>
<proteinExistence type="predicted"/>
<dbReference type="Proteomes" id="UP000291088">
    <property type="component" value="Unassembled WGS sequence"/>
</dbReference>
<dbReference type="AlphaFoldDB" id="A0A4Q2TEX0"/>
<dbReference type="Pfam" id="PF01037">
    <property type="entry name" value="AsnC_trans_reg"/>
    <property type="match status" value="1"/>
</dbReference>
<dbReference type="Gene3D" id="1.10.10.10">
    <property type="entry name" value="Winged helix-like DNA-binding domain superfamily/Winged helix DNA-binding domain"/>
    <property type="match status" value="1"/>
</dbReference>
<accession>A0A4Q2TEX0</accession>
<evidence type="ECO:0000313" key="5">
    <source>
        <dbReference type="EMBL" id="RYC15584.1"/>
    </source>
</evidence>
<name>A0A4Q2TEX0_9HYPH</name>
<dbReference type="SMART" id="SM00344">
    <property type="entry name" value="HTH_ASNC"/>
    <property type="match status" value="1"/>
</dbReference>
<keyword evidence="3" id="KW-0804">Transcription</keyword>
<dbReference type="InterPro" id="IPR036388">
    <property type="entry name" value="WH-like_DNA-bd_sf"/>
</dbReference>
<dbReference type="PROSITE" id="PS50956">
    <property type="entry name" value="HTH_ASNC_2"/>
    <property type="match status" value="1"/>
</dbReference>